<dbReference type="InterPro" id="IPR035093">
    <property type="entry name" value="RelE/ParE_toxin_dom_sf"/>
</dbReference>
<name>A0A8S5TXT3_9CAUD</name>
<sequence>MKYSIVLTETAQADLSAIFRYIAVDLQSVQNANAQLSRIEKAIASLDQMPERYRVYDKKNWRERNMRIMPVDNYLVFYVPTHDDTTVTVMRIMYGGRDIERQLEMLETE</sequence>
<dbReference type="SUPFAM" id="SSF143011">
    <property type="entry name" value="RelE-like"/>
    <property type="match status" value="1"/>
</dbReference>
<keyword evidence="1" id="KW-1277">Toxin-antitoxin system</keyword>
<dbReference type="Gene3D" id="3.30.2310.20">
    <property type="entry name" value="RelE-like"/>
    <property type="match status" value="1"/>
</dbReference>
<proteinExistence type="predicted"/>
<evidence type="ECO:0000256" key="1">
    <source>
        <dbReference type="ARBA" id="ARBA00022649"/>
    </source>
</evidence>
<protein>
    <submittedName>
        <fullName evidence="2">Plasmid stabilization system protein</fullName>
    </submittedName>
</protein>
<dbReference type="EMBL" id="BK015957">
    <property type="protein sequence ID" value="DAF87012.1"/>
    <property type="molecule type" value="Genomic_DNA"/>
</dbReference>
<accession>A0A8S5TXT3</accession>
<evidence type="ECO:0000313" key="2">
    <source>
        <dbReference type="EMBL" id="DAF87012.1"/>
    </source>
</evidence>
<reference evidence="2" key="1">
    <citation type="journal article" date="2021" name="Proc. Natl. Acad. Sci. U.S.A.">
        <title>A Catalog of Tens of Thousands of Viruses from Human Metagenomes Reveals Hidden Associations with Chronic Diseases.</title>
        <authorList>
            <person name="Tisza M.J."/>
            <person name="Buck C.B."/>
        </authorList>
    </citation>
    <scope>NUCLEOTIDE SEQUENCE</scope>
    <source>
        <strain evidence="2">Ctgyi6</strain>
    </source>
</reference>
<organism evidence="2">
    <name type="scientific">Siphoviridae sp. ctgyi6</name>
    <dbReference type="NCBI Taxonomy" id="2825610"/>
    <lineage>
        <taxon>Viruses</taxon>
        <taxon>Duplodnaviria</taxon>
        <taxon>Heunggongvirae</taxon>
        <taxon>Uroviricota</taxon>
        <taxon>Caudoviricetes</taxon>
    </lineage>
</organism>
<dbReference type="InterPro" id="IPR007712">
    <property type="entry name" value="RelE/ParE_toxin"/>
</dbReference>
<dbReference type="Pfam" id="PF05016">
    <property type="entry name" value="ParE_toxin"/>
    <property type="match status" value="1"/>
</dbReference>